<dbReference type="PANTHER" id="PTHR45913">
    <property type="entry name" value="EPM2A-INTERACTING PROTEIN 1"/>
    <property type="match status" value="1"/>
</dbReference>
<dbReference type="PANTHER" id="PTHR45913:SF5">
    <property type="entry name" value="GENERAL TRANSCRIPTION FACTOR II-I REPEAT DOMAIN-CONTAINING PROTEIN 2A-LIKE PROTEIN"/>
    <property type="match status" value="1"/>
</dbReference>
<comment type="caution">
    <text evidence="1">The sequence shown here is derived from an EMBL/GenBank/DDBJ whole genome shotgun (WGS) entry which is preliminary data.</text>
</comment>
<accession>A0ABQ9I9A5</accession>
<reference evidence="1 2" key="1">
    <citation type="submission" date="2023-02" db="EMBL/GenBank/DDBJ databases">
        <title>LHISI_Scaffold_Assembly.</title>
        <authorList>
            <person name="Stuart O.P."/>
            <person name="Cleave R."/>
            <person name="Magrath M.J.L."/>
            <person name="Mikheyev A.S."/>
        </authorList>
    </citation>
    <scope>NUCLEOTIDE SEQUENCE [LARGE SCALE GENOMIC DNA]</scope>
    <source>
        <strain evidence="1">Daus_M_001</strain>
        <tissue evidence="1">Leg muscle</tissue>
    </source>
</reference>
<sequence length="86" mass="10156">MLFYDHVRWLSKGQTLRRVSGLREEIVLFLELMDTSEKNSFLVDILSYLNNLNLCLQGKYKIMCELSEFVLSFKTKIELFIQDSLS</sequence>
<evidence type="ECO:0000313" key="1">
    <source>
        <dbReference type="EMBL" id="KAJ8892840.1"/>
    </source>
</evidence>
<dbReference type="Proteomes" id="UP001159363">
    <property type="component" value="Chromosome 2"/>
</dbReference>
<keyword evidence="2" id="KW-1185">Reference proteome</keyword>
<feature type="non-terminal residue" evidence="1">
    <location>
        <position position="86"/>
    </location>
</feature>
<name>A0ABQ9I9A5_9NEOP</name>
<protein>
    <submittedName>
        <fullName evidence="1">Uncharacterized protein</fullName>
    </submittedName>
</protein>
<gene>
    <name evidence="1" type="ORF">PR048_005421</name>
</gene>
<evidence type="ECO:0000313" key="2">
    <source>
        <dbReference type="Proteomes" id="UP001159363"/>
    </source>
</evidence>
<proteinExistence type="predicted"/>
<organism evidence="1 2">
    <name type="scientific">Dryococelus australis</name>
    <dbReference type="NCBI Taxonomy" id="614101"/>
    <lineage>
        <taxon>Eukaryota</taxon>
        <taxon>Metazoa</taxon>
        <taxon>Ecdysozoa</taxon>
        <taxon>Arthropoda</taxon>
        <taxon>Hexapoda</taxon>
        <taxon>Insecta</taxon>
        <taxon>Pterygota</taxon>
        <taxon>Neoptera</taxon>
        <taxon>Polyneoptera</taxon>
        <taxon>Phasmatodea</taxon>
        <taxon>Verophasmatodea</taxon>
        <taxon>Anareolatae</taxon>
        <taxon>Phasmatidae</taxon>
        <taxon>Eurycanthinae</taxon>
        <taxon>Dryococelus</taxon>
    </lineage>
</organism>
<dbReference type="EMBL" id="JARBHB010000002">
    <property type="protein sequence ID" value="KAJ8892840.1"/>
    <property type="molecule type" value="Genomic_DNA"/>
</dbReference>